<proteinExistence type="predicted"/>
<reference evidence="1 2" key="1">
    <citation type="journal article" date="2016" name="Front. Microbiol.">
        <title>Comprehensive Phylogenetic Analysis of Bovine Non-aureus Staphylococci Species Based on Whole-Genome Sequencing.</title>
        <authorList>
            <person name="Naushad S."/>
            <person name="Barkema H.W."/>
            <person name="Luby C."/>
            <person name="Condas L.A."/>
            <person name="Nobrega D.B."/>
            <person name="Carson D.A."/>
            <person name="De Buck J."/>
        </authorList>
    </citation>
    <scope>NUCLEOTIDE SEQUENCE [LARGE SCALE GENOMIC DNA]</scope>
    <source>
        <strain evidence="1 2">SNUC 5336</strain>
    </source>
</reference>
<organism evidence="1 2">
    <name type="scientific">Staphylococcus hominis</name>
    <dbReference type="NCBI Taxonomy" id="1290"/>
    <lineage>
        <taxon>Bacteria</taxon>
        <taxon>Bacillati</taxon>
        <taxon>Bacillota</taxon>
        <taxon>Bacilli</taxon>
        <taxon>Bacillales</taxon>
        <taxon>Staphylococcaceae</taxon>
        <taxon>Staphylococcus</taxon>
    </lineage>
</organism>
<feature type="non-terminal residue" evidence="1">
    <location>
        <position position="201"/>
    </location>
</feature>
<accession>A0A974QMA2</accession>
<dbReference type="SUPFAM" id="SSF53756">
    <property type="entry name" value="UDP-Glycosyltransferase/glycogen phosphorylase"/>
    <property type="match status" value="1"/>
</dbReference>
<gene>
    <name evidence="1" type="ORF">BUZ51_12260</name>
</gene>
<evidence type="ECO:0000313" key="2">
    <source>
        <dbReference type="Proteomes" id="UP000241540"/>
    </source>
</evidence>
<protein>
    <submittedName>
        <fullName evidence="1">Glycosyltransferase WbuB</fullName>
    </submittedName>
</protein>
<sequence length="201" mass="24037">MKSAIFLTIKEIDNIDETGIYHDFINEISKSYDKVLVVSPIQRRDKHKTHTKKFKNINLLRVRIPNITKTNKIEKGISTILIETLYNKALKKNFSNEKFDTIFYSTPPITFPNLISKLKYRNNARTYLILKDIFPQNAIDLNMFKKRSLFYKFFRIKEKKTYKIYDYIGVMSPKNKEFILKHNKFIKPNKVHIFRNALYNT</sequence>
<dbReference type="Proteomes" id="UP000241540">
    <property type="component" value="Unassembled WGS sequence"/>
</dbReference>
<comment type="caution">
    <text evidence="1">The sequence shown here is derived from an EMBL/GenBank/DDBJ whole genome shotgun (WGS) entry which is preliminary data.</text>
</comment>
<dbReference type="AlphaFoldDB" id="A0A974QMA2"/>
<dbReference type="EMBL" id="PZHX01000043">
    <property type="protein sequence ID" value="PTK29108.1"/>
    <property type="molecule type" value="Genomic_DNA"/>
</dbReference>
<name>A0A974QMA2_STAHO</name>
<evidence type="ECO:0000313" key="1">
    <source>
        <dbReference type="EMBL" id="PTK29108.1"/>
    </source>
</evidence>